<keyword evidence="5 7" id="KW-1133">Transmembrane helix</keyword>
<evidence type="ECO:0000313" key="9">
    <source>
        <dbReference type="Proteomes" id="UP000275078"/>
    </source>
</evidence>
<keyword evidence="9" id="KW-1185">Reference proteome</keyword>
<dbReference type="GO" id="GO:0005886">
    <property type="term" value="C:plasma membrane"/>
    <property type="evidence" value="ECO:0007669"/>
    <property type="project" value="UniProtKB-SubCell"/>
</dbReference>
<dbReference type="Pfam" id="PF04973">
    <property type="entry name" value="NMN_transporter"/>
    <property type="match status" value="1"/>
</dbReference>
<evidence type="ECO:0000256" key="7">
    <source>
        <dbReference type="SAM" id="Phobius"/>
    </source>
</evidence>
<keyword evidence="3" id="KW-1003">Cell membrane</keyword>
<feature type="transmembrane region" description="Helical" evidence="7">
    <location>
        <begin position="264"/>
        <end position="285"/>
    </location>
</feature>
<name>A0A3N4I155_ASCIM</name>
<keyword evidence="6 7" id="KW-0472">Membrane</keyword>
<dbReference type="PANTHER" id="PTHR36122">
    <property type="entry name" value="NICOTINAMIDE RIBOSIDE TRANSPORTER PNUC"/>
    <property type="match status" value="1"/>
</dbReference>
<keyword evidence="4 7" id="KW-0812">Transmembrane</keyword>
<dbReference type="OrthoDB" id="5357918at2759"/>
<dbReference type="InterPro" id="IPR006419">
    <property type="entry name" value="NMN_transpt_PnuC"/>
</dbReference>
<evidence type="ECO:0000256" key="1">
    <source>
        <dbReference type="ARBA" id="ARBA00004651"/>
    </source>
</evidence>
<reference evidence="8 9" key="1">
    <citation type="journal article" date="2018" name="Nat. Ecol. Evol.">
        <title>Pezizomycetes genomes reveal the molecular basis of ectomycorrhizal truffle lifestyle.</title>
        <authorList>
            <person name="Murat C."/>
            <person name="Payen T."/>
            <person name="Noel B."/>
            <person name="Kuo A."/>
            <person name="Morin E."/>
            <person name="Chen J."/>
            <person name="Kohler A."/>
            <person name="Krizsan K."/>
            <person name="Balestrini R."/>
            <person name="Da Silva C."/>
            <person name="Montanini B."/>
            <person name="Hainaut M."/>
            <person name="Levati E."/>
            <person name="Barry K.W."/>
            <person name="Belfiori B."/>
            <person name="Cichocki N."/>
            <person name="Clum A."/>
            <person name="Dockter R.B."/>
            <person name="Fauchery L."/>
            <person name="Guy J."/>
            <person name="Iotti M."/>
            <person name="Le Tacon F."/>
            <person name="Lindquist E.A."/>
            <person name="Lipzen A."/>
            <person name="Malagnac F."/>
            <person name="Mello A."/>
            <person name="Molinier V."/>
            <person name="Miyauchi S."/>
            <person name="Poulain J."/>
            <person name="Riccioni C."/>
            <person name="Rubini A."/>
            <person name="Sitrit Y."/>
            <person name="Splivallo R."/>
            <person name="Traeger S."/>
            <person name="Wang M."/>
            <person name="Zifcakova L."/>
            <person name="Wipf D."/>
            <person name="Zambonelli A."/>
            <person name="Paolocci F."/>
            <person name="Nowrousian M."/>
            <person name="Ottonello S."/>
            <person name="Baldrian P."/>
            <person name="Spatafora J.W."/>
            <person name="Henrissat B."/>
            <person name="Nagy L.G."/>
            <person name="Aury J.M."/>
            <person name="Wincker P."/>
            <person name="Grigoriev I.V."/>
            <person name="Bonfante P."/>
            <person name="Martin F.M."/>
        </authorList>
    </citation>
    <scope>NUCLEOTIDE SEQUENCE [LARGE SCALE GENOMIC DNA]</scope>
    <source>
        <strain evidence="8 9">RN42</strain>
    </source>
</reference>
<feature type="transmembrane region" description="Helical" evidence="7">
    <location>
        <begin position="116"/>
        <end position="135"/>
    </location>
</feature>
<evidence type="ECO:0000256" key="2">
    <source>
        <dbReference type="ARBA" id="ARBA00022448"/>
    </source>
</evidence>
<organism evidence="8 9">
    <name type="scientific">Ascobolus immersus RN42</name>
    <dbReference type="NCBI Taxonomy" id="1160509"/>
    <lineage>
        <taxon>Eukaryota</taxon>
        <taxon>Fungi</taxon>
        <taxon>Dikarya</taxon>
        <taxon>Ascomycota</taxon>
        <taxon>Pezizomycotina</taxon>
        <taxon>Pezizomycetes</taxon>
        <taxon>Pezizales</taxon>
        <taxon>Ascobolaceae</taxon>
        <taxon>Ascobolus</taxon>
    </lineage>
</organism>
<feature type="transmembrane region" description="Helical" evidence="7">
    <location>
        <begin position="38"/>
        <end position="59"/>
    </location>
</feature>
<accession>A0A3N4I155</accession>
<dbReference type="PANTHER" id="PTHR36122:SF2">
    <property type="entry name" value="NICOTINAMIDE RIBOSIDE TRANSPORTER PNUC"/>
    <property type="match status" value="1"/>
</dbReference>
<evidence type="ECO:0000256" key="4">
    <source>
        <dbReference type="ARBA" id="ARBA00022692"/>
    </source>
</evidence>
<comment type="subcellular location">
    <subcellularLocation>
        <location evidence="1">Cell membrane</location>
        <topology evidence="1">Multi-pass membrane protein</topology>
    </subcellularLocation>
</comment>
<gene>
    <name evidence="8" type="ORF">BJ508DRAFT_137852</name>
</gene>
<dbReference type="EMBL" id="ML119695">
    <property type="protein sequence ID" value="RPA79729.1"/>
    <property type="molecule type" value="Genomic_DNA"/>
</dbReference>
<dbReference type="GO" id="GO:0034257">
    <property type="term" value="F:nicotinamide riboside transmembrane transporter activity"/>
    <property type="evidence" value="ECO:0007669"/>
    <property type="project" value="InterPro"/>
</dbReference>
<evidence type="ECO:0000256" key="3">
    <source>
        <dbReference type="ARBA" id="ARBA00022475"/>
    </source>
</evidence>
<dbReference type="Proteomes" id="UP000275078">
    <property type="component" value="Unassembled WGS sequence"/>
</dbReference>
<dbReference type="NCBIfam" id="TIGR01528">
    <property type="entry name" value="NMN_trans_PnuC"/>
    <property type="match status" value="1"/>
</dbReference>
<sequence>MRLFGNETLSTRLCRISRTYLSALAHLFRSIIPDLRHFPLPLTIFTIFFAAILIVFNIIDFEVLRNNTGQSVFKWVNDKEAGVATWRRALMLLSGVASFTGGVCVILCAMGLYTTYFWGIINTVTYGIFSIAYGYAGDTQLYLMFYMPTNLIGIYTWYKRVDDQDIAISRSLTWPQRGLVLVVSVGLGSAFYYEIPAFARAITGVYFFEGQLAPNICDATTNALSIIAQVLMMFRFWEQWVLWIIVDIIQVLMYSGAVGPELNVNIFLMWLLFLFNAFFGCWRWWKRAKMQEVKKADLESVGNKGEGVHSVETEKETEGAVVIGKGLT</sequence>
<protein>
    <submittedName>
        <fullName evidence="8">Nicotinamide mononucleotide transporter PnuC</fullName>
    </submittedName>
</protein>
<feature type="transmembrane region" description="Helical" evidence="7">
    <location>
        <begin position="240"/>
        <end position="258"/>
    </location>
</feature>
<proteinExistence type="predicted"/>
<evidence type="ECO:0000313" key="8">
    <source>
        <dbReference type="EMBL" id="RPA79729.1"/>
    </source>
</evidence>
<dbReference type="AlphaFoldDB" id="A0A3N4I155"/>
<feature type="transmembrane region" description="Helical" evidence="7">
    <location>
        <begin position="89"/>
        <end position="109"/>
    </location>
</feature>
<evidence type="ECO:0000256" key="5">
    <source>
        <dbReference type="ARBA" id="ARBA00022989"/>
    </source>
</evidence>
<evidence type="ECO:0000256" key="6">
    <source>
        <dbReference type="ARBA" id="ARBA00023136"/>
    </source>
</evidence>
<keyword evidence="2" id="KW-0813">Transport</keyword>